<keyword evidence="4" id="KW-1185">Reference proteome</keyword>
<organism evidence="3 4">
    <name type="scientific">Plectosphaerella plurivora</name>
    <dbReference type="NCBI Taxonomy" id="936078"/>
    <lineage>
        <taxon>Eukaryota</taxon>
        <taxon>Fungi</taxon>
        <taxon>Dikarya</taxon>
        <taxon>Ascomycota</taxon>
        <taxon>Pezizomycotina</taxon>
        <taxon>Sordariomycetes</taxon>
        <taxon>Hypocreomycetidae</taxon>
        <taxon>Glomerellales</taxon>
        <taxon>Plectosphaerellaceae</taxon>
        <taxon>Plectosphaerella</taxon>
    </lineage>
</organism>
<feature type="transmembrane region" description="Helical" evidence="2">
    <location>
        <begin position="79"/>
        <end position="98"/>
    </location>
</feature>
<keyword evidence="2" id="KW-1133">Transmembrane helix</keyword>
<gene>
    <name evidence="3" type="ORF">F5X68DRAFT_231740</name>
</gene>
<dbReference type="EMBL" id="JAGSXJ010000011">
    <property type="protein sequence ID" value="KAH6687264.1"/>
    <property type="molecule type" value="Genomic_DNA"/>
</dbReference>
<feature type="region of interest" description="Disordered" evidence="1">
    <location>
        <begin position="1"/>
        <end position="47"/>
    </location>
</feature>
<evidence type="ECO:0000313" key="4">
    <source>
        <dbReference type="Proteomes" id="UP000770015"/>
    </source>
</evidence>
<keyword evidence="2" id="KW-0472">Membrane</keyword>
<keyword evidence="2" id="KW-0812">Transmembrane</keyword>
<feature type="transmembrane region" description="Helical" evidence="2">
    <location>
        <begin position="103"/>
        <end position="120"/>
    </location>
</feature>
<evidence type="ECO:0000313" key="3">
    <source>
        <dbReference type="EMBL" id="KAH6687264.1"/>
    </source>
</evidence>
<dbReference type="AlphaFoldDB" id="A0A9P9ACM4"/>
<accession>A0A9P9ACM4</accession>
<feature type="transmembrane region" description="Helical" evidence="2">
    <location>
        <begin position="53"/>
        <end position="73"/>
    </location>
</feature>
<sequence>MEPKVTSPLVPDSPPTKSNPEKPVPAMESGTVSAPIEPTSDAMPSKASPKYSLLRINTAYPIILLIFIWIAKIFTSTKLALQIFVLSIGQASLTMLLMRSPKIHLLVVLVGLGASLYVGPCDSGMTDTWKEGVNWNWLVSRALWPQLFDTTTEYLAGKFPSSWVRHLAFRSKRMGAGEGHKTT</sequence>
<evidence type="ECO:0000256" key="2">
    <source>
        <dbReference type="SAM" id="Phobius"/>
    </source>
</evidence>
<dbReference type="Proteomes" id="UP000770015">
    <property type="component" value="Unassembled WGS sequence"/>
</dbReference>
<proteinExistence type="predicted"/>
<name>A0A9P9ACM4_9PEZI</name>
<evidence type="ECO:0000256" key="1">
    <source>
        <dbReference type="SAM" id="MobiDB-lite"/>
    </source>
</evidence>
<comment type="caution">
    <text evidence="3">The sequence shown here is derived from an EMBL/GenBank/DDBJ whole genome shotgun (WGS) entry which is preliminary data.</text>
</comment>
<reference evidence="3" key="1">
    <citation type="journal article" date="2021" name="Nat. Commun.">
        <title>Genetic determinants of endophytism in the Arabidopsis root mycobiome.</title>
        <authorList>
            <person name="Mesny F."/>
            <person name="Miyauchi S."/>
            <person name="Thiergart T."/>
            <person name="Pickel B."/>
            <person name="Atanasova L."/>
            <person name="Karlsson M."/>
            <person name="Huettel B."/>
            <person name="Barry K.W."/>
            <person name="Haridas S."/>
            <person name="Chen C."/>
            <person name="Bauer D."/>
            <person name="Andreopoulos W."/>
            <person name="Pangilinan J."/>
            <person name="LaButti K."/>
            <person name="Riley R."/>
            <person name="Lipzen A."/>
            <person name="Clum A."/>
            <person name="Drula E."/>
            <person name="Henrissat B."/>
            <person name="Kohler A."/>
            <person name="Grigoriev I.V."/>
            <person name="Martin F.M."/>
            <person name="Hacquard S."/>
        </authorList>
    </citation>
    <scope>NUCLEOTIDE SEQUENCE</scope>
    <source>
        <strain evidence="3">MPI-SDFR-AT-0117</strain>
    </source>
</reference>
<protein>
    <submittedName>
        <fullName evidence="3">Uncharacterized protein</fullName>
    </submittedName>
</protein>